<proteinExistence type="predicted"/>
<evidence type="ECO:0000313" key="3">
    <source>
        <dbReference type="Proteomes" id="UP001428341"/>
    </source>
</evidence>
<reference evidence="2 3" key="1">
    <citation type="submission" date="2024-05" db="EMBL/GenBank/DDBJ databases">
        <title>Haplotype-resolved chromosome-level genome assembly of Huyou (Citrus changshanensis).</title>
        <authorList>
            <person name="Miao C."/>
            <person name="Chen W."/>
            <person name="Wu Y."/>
            <person name="Wang L."/>
            <person name="Zhao S."/>
            <person name="Grierson D."/>
            <person name="Xu C."/>
            <person name="Chen K."/>
        </authorList>
    </citation>
    <scope>NUCLEOTIDE SEQUENCE [LARGE SCALE GENOMIC DNA]</scope>
    <source>
        <strain evidence="2">01-14</strain>
        <tissue evidence="2">Leaf</tissue>
    </source>
</reference>
<protein>
    <submittedName>
        <fullName evidence="2">Uncharacterized protein</fullName>
    </submittedName>
</protein>
<dbReference type="AlphaFoldDB" id="A0AAP0N1T0"/>
<gene>
    <name evidence="2" type="ORF">WN944_022606</name>
</gene>
<dbReference type="Proteomes" id="UP001428341">
    <property type="component" value="Unassembled WGS sequence"/>
</dbReference>
<organism evidence="2 3">
    <name type="scientific">Citrus x changshan-huyou</name>
    <dbReference type="NCBI Taxonomy" id="2935761"/>
    <lineage>
        <taxon>Eukaryota</taxon>
        <taxon>Viridiplantae</taxon>
        <taxon>Streptophyta</taxon>
        <taxon>Embryophyta</taxon>
        <taxon>Tracheophyta</taxon>
        <taxon>Spermatophyta</taxon>
        <taxon>Magnoliopsida</taxon>
        <taxon>eudicotyledons</taxon>
        <taxon>Gunneridae</taxon>
        <taxon>Pentapetalae</taxon>
        <taxon>rosids</taxon>
        <taxon>malvids</taxon>
        <taxon>Sapindales</taxon>
        <taxon>Rutaceae</taxon>
        <taxon>Aurantioideae</taxon>
        <taxon>Citrus</taxon>
    </lineage>
</organism>
<sequence>MNEEINVRGKSKPYLPIPSLTFVSSLTQITSNRSRLCLLPASLSSSTLVSLSRKSPSSPHCSNCSRSETQITQITIIVHGSKLLTATHQQPFTAKNSSWQSTLPHPLVSSHEKSPSSFTASSTIMNSCCREEIMVICVRQRQEWKRKGWLGVDKAVTGCCPERLLPRINSEAESIEQEVKKGKYFSSGRLGKNVEEKIQEVKEYHLSDCRTSNLLPDHDPSPPRILDHDPSPLILLDHDPPSMIF</sequence>
<comment type="caution">
    <text evidence="2">The sequence shown here is derived from an EMBL/GenBank/DDBJ whole genome shotgun (WGS) entry which is preliminary data.</text>
</comment>
<accession>A0AAP0N1T0</accession>
<name>A0AAP0N1T0_9ROSI</name>
<evidence type="ECO:0000313" key="2">
    <source>
        <dbReference type="EMBL" id="KAK9229642.1"/>
    </source>
</evidence>
<feature type="region of interest" description="Disordered" evidence="1">
    <location>
        <begin position="95"/>
        <end position="115"/>
    </location>
</feature>
<keyword evidence="3" id="KW-1185">Reference proteome</keyword>
<dbReference type="EMBL" id="JBCGBO010000001">
    <property type="protein sequence ID" value="KAK9229642.1"/>
    <property type="molecule type" value="Genomic_DNA"/>
</dbReference>
<evidence type="ECO:0000256" key="1">
    <source>
        <dbReference type="SAM" id="MobiDB-lite"/>
    </source>
</evidence>